<reference evidence="2 3" key="1">
    <citation type="journal article" date="2013" name="Genome Announc.">
        <title>Genome sequences for three denitrifying bacterial strains isolated from a uranium- and nitrate-contaminated subsurface environment.</title>
        <authorList>
            <person name="Venkatramanan R."/>
            <person name="Prakash O."/>
            <person name="Woyke T."/>
            <person name="Chain P."/>
            <person name="Goodwin L.A."/>
            <person name="Watson D."/>
            <person name="Brooks S."/>
            <person name="Kostka J.E."/>
            <person name="Green S.J."/>
        </authorList>
    </citation>
    <scope>NUCLEOTIDE SEQUENCE [LARGE SCALE GENOMIC DNA]</scope>
    <source>
        <strain evidence="2 3">1NES1</strain>
    </source>
</reference>
<proteinExistence type="predicted"/>
<organism evidence="2 3">
    <name type="scientific">Hyphomicrobium denitrificans 1NES1</name>
    <dbReference type="NCBI Taxonomy" id="670307"/>
    <lineage>
        <taxon>Bacteria</taxon>
        <taxon>Pseudomonadati</taxon>
        <taxon>Pseudomonadota</taxon>
        <taxon>Alphaproteobacteria</taxon>
        <taxon>Hyphomicrobiales</taxon>
        <taxon>Hyphomicrobiaceae</taxon>
        <taxon>Hyphomicrobium</taxon>
    </lineage>
</organism>
<dbReference type="EMBL" id="CP005587">
    <property type="protein sequence ID" value="AGK58164.1"/>
    <property type="molecule type" value="Genomic_DNA"/>
</dbReference>
<evidence type="ECO:0000259" key="1">
    <source>
        <dbReference type="Pfam" id="PF04230"/>
    </source>
</evidence>
<dbReference type="HOGENOM" id="CLU_068469_0_0_5"/>
<dbReference type="Pfam" id="PF04230">
    <property type="entry name" value="PS_pyruv_trans"/>
    <property type="match status" value="1"/>
</dbReference>
<gene>
    <name evidence="2" type="ORF">HYPDE_32458</name>
</gene>
<name>N0B3S5_9HYPH</name>
<dbReference type="STRING" id="670307.HYPDE_32458"/>
<dbReference type="PANTHER" id="PTHR36836:SF1">
    <property type="entry name" value="COLANIC ACID BIOSYNTHESIS PROTEIN WCAK"/>
    <property type="match status" value="1"/>
</dbReference>
<dbReference type="KEGG" id="hdt:HYPDE_32458"/>
<keyword evidence="3" id="KW-1185">Reference proteome</keyword>
<feature type="domain" description="Polysaccharide pyruvyl transferase" evidence="1">
    <location>
        <begin position="66"/>
        <end position="277"/>
    </location>
</feature>
<dbReference type="InterPro" id="IPR007345">
    <property type="entry name" value="Polysacch_pyruvyl_Trfase"/>
</dbReference>
<dbReference type="PANTHER" id="PTHR36836">
    <property type="entry name" value="COLANIC ACID BIOSYNTHESIS PROTEIN WCAK"/>
    <property type="match status" value="1"/>
</dbReference>
<evidence type="ECO:0000313" key="2">
    <source>
        <dbReference type="EMBL" id="AGK58164.1"/>
    </source>
</evidence>
<dbReference type="Proteomes" id="UP000005952">
    <property type="component" value="Chromosome"/>
</dbReference>
<protein>
    <recommendedName>
        <fullName evidence="1">Polysaccharide pyruvyl transferase domain-containing protein</fullName>
    </recommendedName>
</protein>
<dbReference type="AlphaFoldDB" id="N0B3S5"/>
<dbReference type="eggNOG" id="COG2327">
    <property type="taxonomic scope" value="Bacteria"/>
</dbReference>
<accession>N0B3S5</accession>
<sequence>MQSERTFVAGASRPKVLLIGDTRTVGHQGSALVVQVILHEFERRGVDVISSRAVGSGFDLAKLSSFDGVVINGEGALHVRSPKALLISRVARQAREIGIPCFVLNGVVDECEEEVIKGFPALTAVFCRERRSLDRARSYGASAKLCPDVTLSIDIPANLEWTPGNKVFVTDSTLNSANRTLHAFARRTHTPFLPMRTRPQMPLFSSKKAFLRIMKYEVRHKIGNMVPGSFTADRFGCAVGSPDAFLRAIADGTKLIVSGRFHGVCLAMRLGVPFLAVRTITHKMEGLLEDAQLSHKLIDMDTVKSTTRLQALFALGAWSDADETRRRSYVASAEKAIAACFDEVAANISTRHPLV</sequence>
<evidence type="ECO:0000313" key="3">
    <source>
        <dbReference type="Proteomes" id="UP000005952"/>
    </source>
</evidence>